<sequence>MARPATAAVRLLTGEREPVRLATIANIDLDTGGLLVIDGVQTEVGDRILVKDQTDGSENGIRTVSAGQWFRAADARTARTLQYGTTVTVQEGSVNGGKTFRFNTLDPVIGDDPISIVEYPLGGTAPAVARDYIDAPVYVADRAALAALDTSRDKVALIWSEGGRNGVFVFDASNQAVNVTNDPQQGVMVAPSSDITGASGAWRRIDLVSSTSAAGAVSPLWFGVTLDGADSAAAFSAFLDFLIYTGIAGELPAGTITLGSRITKNIGTAGLALGGQGEDISVLLWTSADGGLNITSTHATGKVQWSRQVELHHFSIKASQASGGTALSHTISPVSASSTSIMFDYHDLSIQGLDVDADYWDNGIVVTDGWNGTIERCSIKGIDDDGLSPFLMQTGVELIRCNDCHVNQNHMYHMTTGIKSTSDVGSYGDGLSIIDNRIIGVDYGVVGVTSLYNQWFLIGSNHINAYRKGIALTNIGYTPIEANIIFKTSFSTQNNWPGIELINPVFNIVKGNAVQTPGAPGSVTNFGVFLSGGHDNQIRDNTFQNVSGAFFGIYLTVGNEKSRITGNVADSAVGQIIAASGQGTGHICRDNWPITQYTVFADGDATPSVGLDYTGLVKTSNSGATNITTFDDGFEGQEFELQVLDTNTTLVHGAALLLRGAASVTPPNGGVVCFRRYPTAWREVWRSFADNNIIVGTYGAAAQSKLHSYNSLNGLSIGVRVENDNGGSPVAGIGFQVTARPGESPSAKGGIGFTRSNTNGRGWIGIYNRSTNDSSDFTTTDLISRWNGKGIFSPLFGTTIASAATIVPSGNTFHVSGTTSITSIDATDISGGAEITMIFDGSLTVVNGGNMKLAGNFSAGPLDTLTLKWDGSNWYEKSRSANV</sequence>
<gene>
    <name evidence="1" type="ORF">RFM27_24645</name>
</gene>
<dbReference type="InterPro" id="IPR006626">
    <property type="entry name" value="PbH1"/>
</dbReference>
<proteinExistence type="predicted"/>
<dbReference type="InterPro" id="IPR011050">
    <property type="entry name" value="Pectin_lyase_fold/virulence"/>
</dbReference>
<dbReference type="Proteomes" id="UP001271780">
    <property type="component" value="Unassembled WGS sequence"/>
</dbReference>
<evidence type="ECO:0000313" key="2">
    <source>
        <dbReference type="Proteomes" id="UP001271780"/>
    </source>
</evidence>
<evidence type="ECO:0000313" key="1">
    <source>
        <dbReference type="EMBL" id="MDX8475288.1"/>
    </source>
</evidence>
<comment type="caution">
    <text evidence="1">The sequence shown here is derived from an EMBL/GenBank/DDBJ whole genome shotgun (WGS) entry which is preliminary data.</text>
</comment>
<dbReference type="EMBL" id="JAVIIZ010000018">
    <property type="protein sequence ID" value="MDX8475288.1"/>
    <property type="molecule type" value="Genomic_DNA"/>
</dbReference>
<reference evidence="1 2" key="1">
    <citation type="submission" date="2023-08" db="EMBL/GenBank/DDBJ databases">
        <title>Implementing the SeqCode for naming new Mesorhizobium species isolated from Vachellia karroo root nodules.</title>
        <authorList>
            <person name="Van Lill M."/>
        </authorList>
    </citation>
    <scope>NUCLEOTIDE SEQUENCE [LARGE SCALE GENOMIC DNA]</scope>
    <source>
        <strain evidence="1 2">VK23A</strain>
    </source>
</reference>
<dbReference type="RefSeq" id="WP_320318194.1">
    <property type="nucleotide sequence ID" value="NZ_JAVIIX010000017.1"/>
</dbReference>
<dbReference type="SMART" id="SM00710">
    <property type="entry name" value="PbH1"/>
    <property type="match status" value="4"/>
</dbReference>
<organism evidence="1 2">
    <name type="scientific">Mesorhizobium dulcispinae</name>
    <dbReference type="NCBI Taxonomy" id="3072316"/>
    <lineage>
        <taxon>Bacteria</taxon>
        <taxon>Pseudomonadati</taxon>
        <taxon>Pseudomonadota</taxon>
        <taxon>Alphaproteobacteria</taxon>
        <taxon>Hyphomicrobiales</taxon>
        <taxon>Phyllobacteriaceae</taxon>
        <taxon>Mesorhizobium</taxon>
    </lineage>
</organism>
<name>A0ABU4XKL8_9HYPH</name>
<dbReference type="SUPFAM" id="SSF51126">
    <property type="entry name" value="Pectin lyase-like"/>
    <property type="match status" value="1"/>
</dbReference>
<accession>A0ABU4XKL8</accession>
<protein>
    <submittedName>
        <fullName evidence="1">NosD domain-containing protein</fullName>
    </submittedName>
</protein>
<keyword evidence="2" id="KW-1185">Reference proteome</keyword>